<dbReference type="EMBL" id="LR797158">
    <property type="protein sequence ID" value="CAB4190588.1"/>
    <property type="molecule type" value="Genomic_DNA"/>
</dbReference>
<evidence type="ECO:0000313" key="3">
    <source>
        <dbReference type="EMBL" id="CAB4194524.1"/>
    </source>
</evidence>
<organism evidence="2">
    <name type="scientific">uncultured Caudovirales phage</name>
    <dbReference type="NCBI Taxonomy" id="2100421"/>
    <lineage>
        <taxon>Viruses</taxon>
        <taxon>Duplodnaviria</taxon>
        <taxon>Heunggongvirae</taxon>
        <taxon>Uroviricota</taxon>
        <taxon>Caudoviricetes</taxon>
        <taxon>Peduoviridae</taxon>
        <taxon>Maltschvirus</taxon>
        <taxon>Maltschvirus maltsch</taxon>
    </lineage>
</organism>
<dbReference type="EMBL" id="LR796510">
    <property type="protein sequence ID" value="CAB4148606.1"/>
    <property type="molecule type" value="Genomic_DNA"/>
</dbReference>
<gene>
    <name evidence="2" type="ORF">UFOVP1191_74</name>
    <name evidence="3" type="ORF">UFOVP1252_104</name>
    <name evidence="1" type="ORF">UFOVP529_16</name>
</gene>
<name>A0A6J5RA78_9CAUD</name>
<sequence length="76" mass="8715">MTTPSVESTLEVQFTNGTFVVPIWWARSLNMRTINYINGIRVVDCSLDEMRSYVNTDAVDSMWGDAIRKQRSGVKR</sequence>
<protein>
    <submittedName>
        <fullName evidence="2">Uncharacterized protein</fullName>
    </submittedName>
</protein>
<proteinExistence type="predicted"/>
<accession>A0A6J5RA78</accession>
<evidence type="ECO:0000313" key="1">
    <source>
        <dbReference type="EMBL" id="CAB4148606.1"/>
    </source>
</evidence>
<dbReference type="EMBL" id="LR797211">
    <property type="protein sequence ID" value="CAB4194524.1"/>
    <property type="molecule type" value="Genomic_DNA"/>
</dbReference>
<evidence type="ECO:0000313" key="2">
    <source>
        <dbReference type="EMBL" id="CAB4190588.1"/>
    </source>
</evidence>
<reference evidence="2" key="1">
    <citation type="submission" date="2020-05" db="EMBL/GenBank/DDBJ databases">
        <authorList>
            <person name="Chiriac C."/>
            <person name="Salcher M."/>
            <person name="Ghai R."/>
            <person name="Kavagutti S V."/>
        </authorList>
    </citation>
    <scope>NUCLEOTIDE SEQUENCE</scope>
</reference>